<dbReference type="GO" id="GO:0046686">
    <property type="term" value="P:response to cadmium ion"/>
    <property type="evidence" value="ECO:0007669"/>
    <property type="project" value="TreeGrafter"/>
</dbReference>
<dbReference type="AlphaFoldDB" id="A0AAD0LAN5"/>
<evidence type="ECO:0000313" key="3">
    <source>
        <dbReference type="Proteomes" id="UP000251617"/>
    </source>
</evidence>
<proteinExistence type="predicted"/>
<gene>
    <name evidence="2" type="ORF">C1S65_23230</name>
</gene>
<dbReference type="InterPro" id="IPR052543">
    <property type="entry name" value="HTH_Metal-responsive_Reg"/>
</dbReference>
<organism evidence="2 3">
    <name type="scientific">Pseudomonas putida</name>
    <name type="common">Arthrobacter siderocapsulatus</name>
    <dbReference type="NCBI Taxonomy" id="303"/>
    <lineage>
        <taxon>Bacteria</taxon>
        <taxon>Pseudomonadati</taxon>
        <taxon>Pseudomonadota</taxon>
        <taxon>Gammaproteobacteria</taxon>
        <taxon>Pseudomonadales</taxon>
        <taxon>Pseudomonadaceae</taxon>
        <taxon>Pseudomonas</taxon>
    </lineage>
</organism>
<dbReference type="PANTHER" id="PTHR39168">
    <property type="entry name" value="TRANSCRIPTIONAL REGULATOR-RELATED"/>
    <property type="match status" value="1"/>
</dbReference>
<dbReference type="PANTHER" id="PTHR39168:SF1">
    <property type="entry name" value="TRANSCRIPTIONAL REGULATORY PROTEIN"/>
    <property type="match status" value="1"/>
</dbReference>
<dbReference type="Proteomes" id="UP000251617">
    <property type="component" value="Chromosome"/>
</dbReference>
<dbReference type="GO" id="GO:0010288">
    <property type="term" value="P:response to lead ion"/>
    <property type="evidence" value="ECO:0007669"/>
    <property type="project" value="TreeGrafter"/>
</dbReference>
<dbReference type="EMBL" id="CP030750">
    <property type="protein sequence ID" value="AXA26879.1"/>
    <property type="molecule type" value="Genomic_DNA"/>
</dbReference>
<dbReference type="SMART" id="SM00418">
    <property type="entry name" value="HTH_ARSR"/>
    <property type="match status" value="1"/>
</dbReference>
<name>A0AAD0LAN5_PSEPU</name>
<dbReference type="InterPro" id="IPR001845">
    <property type="entry name" value="HTH_ArsR_DNA-bd_dom"/>
</dbReference>
<feature type="domain" description="HTH arsR-type" evidence="1">
    <location>
        <begin position="1"/>
        <end position="94"/>
    </location>
</feature>
<evidence type="ECO:0000259" key="1">
    <source>
        <dbReference type="PROSITE" id="PS50987"/>
    </source>
</evidence>
<dbReference type="Gene3D" id="1.10.10.10">
    <property type="entry name" value="Winged helix-like DNA-binding domain superfamily/Winged helix DNA-binding domain"/>
    <property type="match status" value="1"/>
</dbReference>
<dbReference type="RefSeq" id="WP_063546244.1">
    <property type="nucleotide sequence ID" value="NZ_CP011789.1"/>
</dbReference>
<dbReference type="GO" id="GO:0032791">
    <property type="term" value="F:lead ion binding"/>
    <property type="evidence" value="ECO:0007669"/>
    <property type="project" value="TreeGrafter"/>
</dbReference>
<dbReference type="InterPro" id="IPR036388">
    <property type="entry name" value="WH-like_DNA-bd_sf"/>
</dbReference>
<dbReference type="InterPro" id="IPR036390">
    <property type="entry name" value="WH_DNA-bd_sf"/>
</dbReference>
<dbReference type="SUPFAM" id="SSF46785">
    <property type="entry name" value="Winged helix' DNA-binding domain"/>
    <property type="match status" value="1"/>
</dbReference>
<evidence type="ECO:0000313" key="2">
    <source>
        <dbReference type="EMBL" id="AXA26879.1"/>
    </source>
</evidence>
<dbReference type="GO" id="GO:0003700">
    <property type="term" value="F:DNA-binding transcription factor activity"/>
    <property type="evidence" value="ECO:0007669"/>
    <property type="project" value="InterPro"/>
</dbReference>
<accession>A0AAD0LAN5</accession>
<dbReference type="PROSITE" id="PS50987">
    <property type="entry name" value="HTH_ARSR_2"/>
    <property type="match status" value="1"/>
</dbReference>
<protein>
    <submittedName>
        <fullName evidence="2">Transcriptional regulator</fullName>
    </submittedName>
</protein>
<dbReference type="GO" id="GO:0097063">
    <property type="term" value="F:cadmium ion sensor activity"/>
    <property type="evidence" value="ECO:0007669"/>
    <property type="project" value="TreeGrafter"/>
</dbReference>
<reference evidence="2 3" key="1">
    <citation type="submission" date="2018-06" db="EMBL/GenBank/DDBJ databases">
        <title>The genome of Pseudomonas putida NX-1, a lignin degrader.</title>
        <authorList>
            <person name="Xu Z."/>
        </authorList>
    </citation>
    <scope>NUCLEOTIDE SEQUENCE [LARGE SCALE GENOMIC DNA]</scope>
    <source>
        <strain evidence="2 3">NX-1</strain>
    </source>
</reference>
<sequence length="237" mass="25379">MKAVSSISQIAGLMAEPKRSAMLWALIDGSSRHADELALMIGVTPSSACAHLSLLSAAGLLRLEARGRKRYFRLATPEVIAAVEALASVQLGGRGECQGSVRPLQVPLSLRRARRCGDHLGGEIAVDLYRRMVSAGWLEGNDLHPTVSLEGRVQLAAIGVYIDALAPRQRGACVVCHSSEWSDNGPHLGGGVGQAMLRLFMQSGWIREQEGSRVMQISSLGIQEINRIARVPALQVG</sequence>
<dbReference type="GO" id="GO:0003677">
    <property type="term" value="F:DNA binding"/>
    <property type="evidence" value="ECO:0007669"/>
    <property type="project" value="TreeGrafter"/>
</dbReference>